<dbReference type="RefSeq" id="WP_306882464.1">
    <property type="nucleotide sequence ID" value="NZ_JAUSSA010000010.1"/>
</dbReference>
<protein>
    <submittedName>
        <fullName evidence="1">Uncharacterized protein</fullName>
    </submittedName>
</protein>
<proteinExistence type="predicted"/>
<dbReference type="Proteomes" id="UP001242045">
    <property type="component" value="Unassembled WGS sequence"/>
</dbReference>
<dbReference type="AlphaFoldDB" id="A0AAW8D2R0"/>
<organism evidence="1 2">
    <name type="scientific">Variovorax boronicumulans</name>
    <dbReference type="NCBI Taxonomy" id="436515"/>
    <lineage>
        <taxon>Bacteria</taxon>
        <taxon>Pseudomonadati</taxon>
        <taxon>Pseudomonadota</taxon>
        <taxon>Betaproteobacteria</taxon>
        <taxon>Burkholderiales</taxon>
        <taxon>Comamonadaceae</taxon>
        <taxon>Variovorax</taxon>
    </lineage>
</organism>
<sequence length="448" mass="48862">MTQGDGGLHDFITLDCITIAAAWKIRNLDWRSIGEQEHWFSETVLLRVRRSKLALVLHASRRPEKGGSWIAFRLNHIKGQAPTIDAREQVFASYISLGGVDVPVHKFILTGLRHVGVQLRKLSFLVGLRGRKAEIKATLELAAAGASEARNLVVYDVGQGSAVGLVDAVGHPCLFFDLGWPTSFNAKSRPLDPPNLFVGDACAHCTVRKAPVILSHWDFDHWAYAVANDNYNFGKKASTMTLKPAAVDRIWIVPRPPALKKNGKGLGPTHLRLLSSLKQRIVWPNALKSVRFGAGVITRTDPAVLPDDRNNQSLVWFVMRRSEPRRAVLLAGDVSYPKARWPLPKPNLHGLVASHHGADVTDPPKRSGAFAKLAISVGDPNVYGHPRLLGLLEHAAAGWGQGKCTYTRTVWPPASPMKTGAVLLTLDASAPTTFSCSCLIPGNMGTTQ</sequence>
<dbReference type="EMBL" id="JAUSRD010000010">
    <property type="protein sequence ID" value="MDP9895013.1"/>
    <property type="molecule type" value="Genomic_DNA"/>
</dbReference>
<gene>
    <name evidence="1" type="ORF">J2W31_004138</name>
</gene>
<comment type="caution">
    <text evidence="1">The sequence shown here is derived from an EMBL/GenBank/DDBJ whole genome shotgun (WGS) entry which is preliminary data.</text>
</comment>
<accession>A0AAW8D2R0</accession>
<reference evidence="1" key="1">
    <citation type="submission" date="2023-07" db="EMBL/GenBank/DDBJ databases">
        <title>Sorghum-associated microbial communities from plants grown in Nebraska, USA.</title>
        <authorList>
            <person name="Schachtman D."/>
        </authorList>
    </citation>
    <scope>NUCLEOTIDE SEQUENCE</scope>
    <source>
        <strain evidence="1">DS3754</strain>
    </source>
</reference>
<name>A0AAW8D2R0_9BURK</name>
<evidence type="ECO:0000313" key="2">
    <source>
        <dbReference type="Proteomes" id="UP001242045"/>
    </source>
</evidence>
<evidence type="ECO:0000313" key="1">
    <source>
        <dbReference type="EMBL" id="MDP9895013.1"/>
    </source>
</evidence>